<organism evidence="2 3">
    <name type="scientific">Phytophthora pseudosyringae</name>
    <dbReference type="NCBI Taxonomy" id="221518"/>
    <lineage>
        <taxon>Eukaryota</taxon>
        <taxon>Sar</taxon>
        <taxon>Stramenopiles</taxon>
        <taxon>Oomycota</taxon>
        <taxon>Peronosporomycetes</taxon>
        <taxon>Peronosporales</taxon>
        <taxon>Peronosporaceae</taxon>
        <taxon>Phytophthora</taxon>
    </lineage>
</organism>
<proteinExistence type="predicted"/>
<evidence type="ECO:0000313" key="2">
    <source>
        <dbReference type="EMBL" id="KAG7381410.1"/>
    </source>
</evidence>
<name>A0A8T1VMS9_9STRA</name>
<comment type="caution">
    <text evidence="2">The sequence shown here is derived from an EMBL/GenBank/DDBJ whole genome shotgun (WGS) entry which is preliminary data.</text>
</comment>
<dbReference type="Proteomes" id="UP000694044">
    <property type="component" value="Unassembled WGS sequence"/>
</dbReference>
<reference evidence="2" key="1">
    <citation type="submission" date="2021-02" db="EMBL/GenBank/DDBJ databases">
        <authorList>
            <person name="Palmer J.M."/>
        </authorList>
    </citation>
    <scope>NUCLEOTIDE SEQUENCE</scope>
    <source>
        <strain evidence="2">SCRP734</strain>
    </source>
</reference>
<sequence length="119" mass="13270">MILRDSRSERLQVEVDNHATVEMVGNIEAQVLMESYDSKRRGISASSSHFDAASAVASLLNGLVEDASQKFEAQLVCSTVKTRDSASLTTGSYQDSNHDEDRTGRRMWMDEVGRTKMMH</sequence>
<evidence type="ECO:0000313" key="3">
    <source>
        <dbReference type="Proteomes" id="UP000694044"/>
    </source>
</evidence>
<keyword evidence="3" id="KW-1185">Reference proteome</keyword>
<dbReference type="AlphaFoldDB" id="A0A8T1VMS9"/>
<evidence type="ECO:0000256" key="1">
    <source>
        <dbReference type="SAM" id="MobiDB-lite"/>
    </source>
</evidence>
<feature type="compositionally biased region" description="Basic and acidic residues" evidence="1">
    <location>
        <begin position="96"/>
        <end position="119"/>
    </location>
</feature>
<accession>A0A8T1VMS9</accession>
<feature type="compositionally biased region" description="Polar residues" evidence="1">
    <location>
        <begin position="81"/>
        <end position="95"/>
    </location>
</feature>
<feature type="region of interest" description="Disordered" evidence="1">
    <location>
        <begin position="81"/>
        <end position="119"/>
    </location>
</feature>
<protein>
    <submittedName>
        <fullName evidence="2">Uncharacterized protein</fullName>
    </submittedName>
</protein>
<gene>
    <name evidence="2" type="ORF">PHYPSEUDO_006028</name>
</gene>
<dbReference type="EMBL" id="JAGDFM010000247">
    <property type="protein sequence ID" value="KAG7381410.1"/>
    <property type="molecule type" value="Genomic_DNA"/>
</dbReference>